<evidence type="ECO:0000256" key="1">
    <source>
        <dbReference type="SAM" id="Coils"/>
    </source>
</evidence>
<dbReference type="Proteomes" id="UP001156702">
    <property type="component" value="Unassembled WGS sequence"/>
</dbReference>
<feature type="coiled-coil region" evidence="1">
    <location>
        <begin position="302"/>
        <end position="329"/>
    </location>
</feature>
<keyword evidence="2" id="KW-1133">Transmembrane helix</keyword>
<protein>
    <submittedName>
        <fullName evidence="3">RkpR, polysaccharide export protein</fullName>
    </submittedName>
</protein>
<keyword evidence="1" id="KW-0175">Coiled coil</keyword>
<keyword evidence="2" id="KW-0812">Transmembrane</keyword>
<name>A0ABQ5Z7P3_9HYPH</name>
<dbReference type="PANTHER" id="PTHR32309:SF13">
    <property type="entry name" value="FERRIC ENTEROBACTIN TRANSPORT PROTEIN FEPE"/>
    <property type="match status" value="1"/>
</dbReference>
<proteinExistence type="predicted"/>
<evidence type="ECO:0000313" key="4">
    <source>
        <dbReference type="Proteomes" id="UP001156702"/>
    </source>
</evidence>
<gene>
    <name evidence="3" type="primary">rkpR</name>
    <name evidence="3" type="ORF">GCM10007923_00130</name>
</gene>
<evidence type="ECO:0000313" key="3">
    <source>
        <dbReference type="EMBL" id="GLR48809.1"/>
    </source>
</evidence>
<dbReference type="PANTHER" id="PTHR32309">
    <property type="entry name" value="TYROSINE-PROTEIN KINASE"/>
    <property type="match status" value="1"/>
</dbReference>
<dbReference type="EMBL" id="BSOP01000001">
    <property type="protein sequence ID" value="GLR48809.1"/>
    <property type="molecule type" value="Genomic_DNA"/>
</dbReference>
<dbReference type="RefSeq" id="WP_245081780.1">
    <property type="nucleotide sequence ID" value="NZ_BSOP01000001.1"/>
</dbReference>
<feature type="coiled-coil region" evidence="1">
    <location>
        <begin position="237"/>
        <end position="264"/>
    </location>
</feature>
<organism evidence="3 4">
    <name type="scientific">Shinella yambaruensis</name>
    <dbReference type="NCBI Taxonomy" id="415996"/>
    <lineage>
        <taxon>Bacteria</taxon>
        <taxon>Pseudomonadati</taxon>
        <taxon>Pseudomonadota</taxon>
        <taxon>Alphaproteobacteria</taxon>
        <taxon>Hyphomicrobiales</taxon>
        <taxon>Rhizobiaceae</taxon>
        <taxon>Shinella</taxon>
    </lineage>
</organism>
<dbReference type="InterPro" id="IPR050445">
    <property type="entry name" value="Bact_polysacc_biosynth/exp"/>
</dbReference>
<accession>A0ABQ5Z7P3</accession>
<reference evidence="4" key="1">
    <citation type="journal article" date="2019" name="Int. J. Syst. Evol. Microbiol.">
        <title>The Global Catalogue of Microorganisms (GCM) 10K type strain sequencing project: providing services to taxonomists for standard genome sequencing and annotation.</title>
        <authorList>
            <consortium name="The Broad Institute Genomics Platform"/>
            <consortium name="The Broad Institute Genome Sequencing Center for Infectious Disease"/>
            <person name="Wu L."/>
            <person name="Ma J."/>
        </authorList>
    </citation>
    <scope>NUCLEOTIDE SEQUENCE [LARGE SCALE GENOMIC DNA]</scope>
    <source>
        <strain evidence="4">NBRC 102122</strain>
    </source>
</reference>
<sequence length="423" mass="47185">MTERLTYEEDAPRGKGSLAASQDMATRLSATARKLRFSTSSRSALYKAAGLRPQLSERLFAAAIVLVTIFYLVVPNALSIVYFGYLASDQYQTEARFTVRSSTPAIGKDQMAKVTGIPKAKIVQDTQMVTNYIESRDMLELLEEEVGLRAIYSDPAIDIWARLPEDATIEDRLDYWQDMVTTVINPSSGIVTVTVRAFTPETSHRILEKVVSASEVMVNRVNDRMWSDVTATTRANLDAATVQLRKAREELQAARNRSGVLTVEGSSQILSNLISTVEGERLKLQQRYDSQIVSVSKNAPQMRVLLRDIRSKEDQVAQLRAQLAGETAKDANLADIQLDFSQLQLAESLAVQQFSSSVKAFEQVQFTSRQQLLYLDTFLKPRPPEEAEYPRRLLWIIGTAIASLLAWGATLGLLGILRNHIAH</sequence>
<keyword evidence="4" id="KW-1185">Reference proteome</keyword>
<keyword evidence="2" id="KW-0472">Membrane</keyword>
<feature type="transmembrane region" description="Helical" evidence="2">
    <location>
        <begin position="393"/>
        <end position="417"/>
    </location>
</feature>
<feature type="transmembrane region" description="Helical" evidence="2">
    <location>
        <begin position="59"/>
        <end position="85"/>
    </location>
</feature>
<comment type="caution">
    <text evidence="3">The sequence shown here is derived from an EMBL/GenBank/DDBJ whole genome shotgun (WGS) entry which is preliminary data.</text>
</comment>
<evidence type="ECO:0000256" key="2">
    <source>
        <dbReference type="SAM" id="Phobius"/>
    </source>
</evidence>